<protein>
    <submittedName>
        <fullName evidence="2">Uncharacterized protein</fullName>
    </submittedName>
</protein>
<evidence type="ECO:0000256" key="1">
    <source>
        <dbReference type="SAM" id="MobiDB-lite"/>
    </source>
</evidence>
<feature type="region of interest" description="Disordered" evidence="1">
    <location>
        <begin position="90"/>
        <end position="139"/>
    </location>
</feature>
<organism evidence="2 3">
    <name type="scientific">Pedobacter jamesrossensis</name>
    <dbReference type="NCBI Taxonomy" id="1908238"/>
    <lineage>
        <taxon>Bacteria</taxon>
        <taxon>Pseudomonadati</taxon>
        <taxon>Bacteroidota</taxon>
        <taxon>Sphingobacteriia</taxon>
        <taxon>Sphingobacteriales</taxon>
        <taxon>Sphingobacteriaceae</taxon>
        <taxon>Pedobacter</taxon>
    </lineage>
</organism>
<proteinExistence type="predicted"/>
<accession>A0ABV8NE70</accession>
<reference evidence="3" key="1">
    <citation type="journal article" date="2019" name="Int. J. Syst. Evol. Microbiol.">
        <title>The Global Catalogue of Microorganisms (GCM) 10K type strain sequencing project: providing services to taxonomists for standard genome sequencing and annotation.</title>
        <authorList>
            <consortium name="The Broad Institute Genomics Platform"/>
            <consortium name="The Broad Institute Genome Sequencing Center for Infectious Disease"/>
            <person name="Wu L."/>
            <person name="Ma J."/>
        </authorList>
    </citation>
    <scope>NUCLEOTIDE SEQUENCE [LARGE SCALE GENOMIC DNA]</scope>
    <source>
        <strain evidence="3">CCM 8689</strain>
    </source>
</reference>
<keyword evidence="3" id="KW-1185">Reference proteome</keyword>
<evidence type="ECO:0000313" key="3">
    <source>
        <dbReference type="Proteomes" id="UP001595792"/>
    </source>
</evidence>
<gene>
    <name evidence="2" type="ORF">ACFOUY_00875</name>
</gene>
<feature type="compositionally biased region" description="Gly residues" evidence="1">
    <location>
        <begin position="106"/>
        <end position="125"/>
    </location>
</feature>
<name>A0ABV8NE70_9SPHI</name>
<dbReference type="RefSeq" id="WP_378958549.1">
    <property type="nucleotide sequence ID" value="NZ_JBHRXC010000016.1"/>
</dbReference>
<dbReference type="Proteomes" id="UP001595792">
    <property type="component" value="Unassembled WGS sequence"/>
</dbReference>
<feature type="region of interest" description="Disordered" evidence="1">
    <location>
        <begin position="1"/>
        <end position="21"/>
    </location>
</feature>
<comment type="caution">
    <text evidence="2">The sequence shown here is derived from an EMBL/GenBank/DDBJ whole genome shotgun (WGS) entry which is preliminary data.</text>
</comment>
<feature type="compositionally biased region" description="Polar residues" evidence="1">
    <location>
        <begin position="11"/>
        <end position="21"/>
    </location>
</feature>
<evidence type="ECO:0000313" key="2">
    <source>
        <dbReference type="EMBL" id="MFC4195244.1"/>
    </source>
</evidence>
<sequence length="154" mass="16893">MQRNGDKNLTEFGNDNNMQNPASMSKSIMISGFKNIKDGDLPVLNEYGIETGMSIHPNRDMIYELSIPLTRLEVNLDMKQPLVYNIKINQPAKPDFKKGSRPEGSGRAGGKGGMGMGGGRGGMRGGRQRPQGGSSDRIESKNADFWIKYKLAKS</sequence>
<dbReference type="EMBL" id="JBHSBY010000007">
    <property type="protein sequence ID" value="MFC4195244.1"/>
    <property type="molecule type" value="Genomic_DNA"/>
</dbReference>